<dbReference type="SUPFAM" id="SSF47954">
    <property type="entry name" value="Cyclin-like"/>
    <property type="match status" value="2"/>
</dbReference>
<dbReference type="Gene3D" id="1.10.472.10">
    <property type="entry name" value="Cyclin-like"/>
    <property type="match status" value="2"/>
</dbReference>
<dbReference type="GO" id="GO:0045944">
    <property type="term" value="P:positive regulation of transcription by RNA polymerase II"/>
    <property type="evidence" value="ECO:0000318"/>
    <property type="project" value="GO_Central"/>
</dbReference>
<feature type="region of interest" description="Disordered" evidence="2">
    <location>
        <begin position="247"/>
        <end position="298"/>
    </location>
</feature>
<proteinExistence type="inferred from homology"/>
<accession>B6K024</accession>
<dbReference type="eggNOG" id="KOG0834">
    <property type="taxonomic scope" value="Eukaryota"/>
</dbReference>
<dbReference type="InterPro" id="IPR036915">
    <property type="entry name" value="Cyclin-like_sf"/>
</dbReference>
<dbReference type="AlphaFoldDB" id="B6K024"/>
<dbReference type="GO" id="GO:0070691">
    <property type="term" value="C:P-TEFb complex"/>
    <property type="evidence" value="ECO:0007669"/>
    <property type="project" value="EnsemblFungi"/>
</dbReference>
<dbReference type="OMA" id="MYDMMKY"/>
<feature type="compositionally biased region" description="Polar residues" evidence="2">
    <location>
        <begin position="247"/>
        <end position="282"/>
    </location>
</feature>
<evidence type="ECO:0000313" key="6">
    <source>
        <dbReference type="Proteomes" id="UP000001744"/>
    </source>
</evidence>
<organism evidence="4 6">
    <name type="scientific">Schizosaccharomyces japonicus (strain yFS275 / FY16936)</name>
    <name type="common">Fission yeast</name>
    <dbReference type="NCBI Taxonomy" id="402676"/>
    <lineage>
        <taxon>Eukaryota</taxon>
        <taxon>Fungi</taxon>
        <taxon>Dikarya</taxon>
        <taxon>Ascomycota</taxon>
        <taxon>Taphrinomycotina</taxon>
        <taxon>Schizosaccharomycetes</taxon>
        <taxon>Schizosaccharomycetales</taxon>
        <taxon>Schizosaccharomycetaceae</taxon>
        <taxon>Schizosaccharomyces</taxon>
    </lineage>
</organism>
<dbReference type="GO" id="GO:0061575">
    <property type="term" value="F:cyclin-dependent protein serine/threonine kinase activator activity"/>
    <property type="evidence" value="ECO:0000318"/>
    <property type="project" value="GO_Central"/>
</dbReference>
<dbReference type="InterPro" id="IPR006671">
    <property type="entry name" value="Cyclin_N"/>
</dbReference>
<dbReference type="SMART" id="SM00385">
    <property type="entry name" value="CYCLIN"/>
    <property type="match status" value="1"/>
</dbReference>
<dbReference type="OrthoDB" id="25002at2759"/>
<dbReference type="CDD" id="cd20546">
    <property type="entry name" value="CYCLIN_SpCG1C_ScCTK2-like_rpt2"/>
    <property type="match status" value="1"/>
</dbReference>
<protein>
    <submittedName>
        <fullName evidence="4">p-TEFB associated cyclin</fullName>
    </submittedName>
</protein>
<dbReference type="STRING" id="402676.B6K024"/>
<dbReference type="VEuPathDB" id="FungiDB:SJAG_01213"/>
<dbReference type="InterPro" id="IPR013763">
    <property type="entry name" value="Cyclin-like_dom"/>
</dbReference>
<comment type="similarity">
    <text evidence="1">Belongs to the cyclin family.</text>
</comment>
<reference evidence="4 6" key="1">
    <citation type="journal article" date="2011" name="Science">
        <title>Comparative functional genomics of the fission yeasts.</title>
        <authorList>
            <person name="Rhind N."/>
            <person name="Chen Z."/>
            <person name="Yassour M."/>
            <person name="Thompson D.A."/>
            <person name="Haas B.J."/>
            <person name="Habib N."/>
            <person name="Wapinski I."/>
            <person name="Roy S."/>
            <person name="Lin M.F."/>
            <person name="Heiman D.I."/>
            <person name="Young S.K."/>
            <person name="Furuya K."/>
            <person name="Guo Y."/>
            <person name="Pidoux A."/>
            <person name="Chen H.M."/>
            <person name="Robbertse B."/>
            <person name="Goldberg J.M."/>
            <person name="Aoki K."/>
            <person name="Bayne E.H."/>
            <person name="Berlin A.M."/>
            <person name="Desjardins C.A."/>
            <person name="Dobbs E."/>
            <person name="Dukaj L."/>
            <person name="Fan L."/>
            <person name="FitzGerald M.G."/>
            <person name="French C."/>
            <person name="Gujja S."/>
            <person name="Hansen K."/>
            <person name="Keifenheim D."/>
            <person name="Levin J.Z."/>
            <person name="Mosher R.A."/>
            <person name="Mueller C.A."/>
            <person name="Pfiffner J."/>
            <person name="Priest M."/>
            <person name="Russ C."/>
            <person name="Smialowska A."/>
            <person name="Swoboda P."/>
            <person name="Sykes S.M."/>
            <person name="Vaughn M."/>
            <person name="Vengrova S."/>
            <person name="Yoder R."/>
            <person name="Zeng Q."/>
            <person name="Allshire R."/>
            <person name="Baulcombe D."/>
            <person name="Birren B.W."/>
            <person name="Brown W."/>
            <person name="Ekwall K."/>
            <person name="Kellis M."/>
            <person name="Leatherwood J."/>
            <person name="Levin H."/>
            <person name="Margalit H."/>
            <person name="Martienssen R."/>
            <person name="Nieduszynski C.A."/>
            <person name="Spatafora J.W."/>
            <person name="Friedman N."/>
            <person name="Dalgaard J.Z."/>
            <person name="Baumann P."/>
            <person name="Niki H."/>
            <person name="Regev A."/>
            <person name="Nusbaum C."/>
        </authorList>
    </citation>
    <scope>NUCLEOTIDE SEQUENCE [LARGE SCALE GENOMIC DNA]</scope>
    <source>
        <strain evidence="6">yFS275 / FY16936</strain>
    </source>
</reference>
<feature type="domain" description="Cyclin-like" evidence="3">
    <location>
        <begin position="40"/>
        <end position="140"/>
    </location>
</feature>
<dbReference type="CDD" id="cd20545">
    <property type="entry name" value="CYCLIN_SpCG1C-like_rpt1"/>
    <property type="match status" value="1"/>
</dbReference>
<dbReference type="GeneID" id="7048363"/>
<name>B6K024_SCHJY</name>
<keyword evidence="6" id="KW-1185">Reference proteome</keyword>
<dbReference type="JaponicusDB" id="SJAG_01213">
    <property type="gene designation" value="pch1"/>
</dbReference>
<dbReference type="InterPro" id="IPR043198">
    <property type="entry name" value="Cyclin/Ssn8"/>
</dbReference>
<dbReference type="PIRSF" id="PIRSF028758">
    <property type="entry name" value="Cyclin, C/H/G types"/>
    <property type="match status" value="1"/>
</dbReference>
<sequence>MAEDYSSQWIIKKEQLNCTPSVLDKIPLQQEEIQRSKGCSFIINVGTKLKLPQSTLATANIFLHRFYLRHSLKEYHYYDIAATCIFLACKVEDTNRKVRDIVVYCAKVAQKNLDLEIDEQTKEYWKWRDAILYTEEVLLDSLCFDLTLLHPYEQIRSLASQFAPESKDLTKIAWTYLNDSTRSITCLLHPSYVLAAASFAYALRKTKTTPIVKEDGTTWMQEMNVTQEQIDDVLNTVSNLFRAMNSLKTPSQGTPARSNPSTSFGSPSVSAPPSTVGDNMNTPEEDALCEENKLLPTA</sequence>
<dbReference type="Pfam" id="PF00134">
    <property type="entry name" value="Cyclin_N"/>
    <property type="match status" value="1"/>
</dbReference>
<evidence type="ECO:0000256" key="1">
    <source>
        <dbReference type="RuleBase" id="RU000383"/>
    </source>
</evidence>
<evidence type="ECO:0000256" key="2">
    <source>
        <dbReference type="SAM" id="MobiDB-lite"/>
    </source>
</evidence>
<dbReference type="EMBL" id="KE651168">
    <property type="protein sequence ID" value="EEB06174.1"/>
    <property type="molecule type" value="Genomic_DNA"/>
</dbReference>
<dbReference type="PANTHER" id="PTHR10026">
    <property type="entry name" value="CYCLIN"/>
    <property type="match status" value="1"/>
</dbReference>
<evidence type="ECO:0000313" key="5">
    <source>
        <dbReference type="JaponicusDB" id="SJAG_01213"/>
    </source>
</evidence>
<dbReference type="GO" id="GO:0008024">
    <property type="term" value="C:cyclin/CDK positive transcription elongation factor complex"/>
    <property type="evidence" value="ECO:0000318"/>
    <property type="project" value="GO_Central"/>
</dbReference>
<dbReference type="Proteomes" id="UP000001744">
    <property type="component" value="Unassembled WGS sequence"/>
</dbReference>
<dbReference type="RefSeq" id="XP_002172467.1">
    <property type="nucleotide sequence ID" value="XM_002172431.1"/>
</dbReference>
<evidence type="ECO:0000259" key="3">
    <source>
        <dbReference type="SMART" id="SM00385"/>
    </source>
</evidence>
<gene>
    <name evidence="5" type="primary">pch1</name>
    <name evidence="4" type="ORF">SJAG_01213</name>
</gene>
<dbReference type="GO" id="GO:0005634">
    <property type="term" value="C:nucleus"/>
    <property type="evidence" value="ECO:0000318"/>
    <property type="project" value="GO_Central"/>
</dbReference>
<keyword evidence="1" id="KW-0195">Cyclin</keyword>
<dbReference type="GO" id="GO:0032786">
    <property type="term" value="P:positive regulation of DNA-templated transcription, elongation"/>
    <property type="evidence" value="ECO:0000318"/>
    <property type="project" value="GO_Central"/>
</dbReference>
<dbReference type="HOGENOM" id="CLU_022000_7_0_1"/>
<evidence type="ECO:0000313" key="4">
    <source>
        <dbReference type="EMBL" id="EEB06174.1"/>
    </source>
</evidence>